<dbReference type="PANTHER" id="PTHR11361:SF20">
    <property type="entry name" value="MUTS PROTEIN HOMOLOG 5"/>
    <property type="match status" value="1"/>
</dbReference>
<reference evidence="6 7" key="1">
    <citation type="journal article" date="2017" name="Curr. Biol.">
        <title>The Evolution of Venom by Co-option of Single-Copy Genes.</title>
        <authorList>
            <person name="Martinson E.O."/>
            <person name="Mrinalini"/>
            <person name="Kelkar Y.D."/>
            <person name="Chang C.H."/>
            <person name="Werren J.H."/>
        </authorList>
    </citation>
    <scope>NUCLEOTIDE SEQUENCE [LARGE SCALE GENOMIC DNA]</scope>
    <source>
        <strain evidence="6 7">Alberta</strain>
        <tissue evidence="6">Whole body</tissue>
    </source>
</reference>
<comment type="caution">
    <text evidence="6">The sequence shown here is derived from an EMBL/GenBank/DDBJ whole genome shotgun (WGS) entry which is preliminary data.</text>
</comment>
<dbReference type="PANTHER" id="PTHR11361">
    <property type="entry name" value="DNA MISMATCH REPAIR PROTEIN MUTS FAMILY MEMBER"/>
    <property type="match status" value="1"/>
</dbReference>
<keyword evidence="4" id="KW-0238">DNA-binding</keyword>
<dbReference type="GO" id="GO:0051026">
    <property type="term" value="P:chiasma assembly"/>
    <property type="evidence" value="ECO:0007669"/>
    <property type="project" value="TreeGrafter"/>
</dbReference>
<dbReference type="GO" id="GO:0006298">
    <property type="term" value="P:mismatch repair"/>
    <property type="evidence" value="ECO:0007669"/>
    <property type="project" value="InterPro"/>
</dbReference>
<keyword evidence="2" id="KW-0547">Nucleotide-binding</keyword>
<dbReference type="Pfam" id="PF00488">
    <property type="entry name" value="MutS_V"/>
    <property type="match status" value="1"/>
</dbReference>
<evidence type="ECO:0000313" key="7">
    <source>
        <dbReference type="Proteomes" id="UP000215335"/>
    </source>
</evidence>
<dbReference type="Proteomes" id="UP000215335">
    <property type="component" value="Unassembled WGS sequence"/>
</dbReference>
<dbReference type="InterPro" id="IPR000432">
    <property type="entry name" value="DNA_mismatch_repair_MutS_C"/>
</dbReference>
<dbReference type="GO" id="GO:0030983">
    <property type="term" value="F:mismatched DNA binding"/>
    <property type="evidence" value="ECO:0007669"/>
    <property type="project" value="InterPro"/>
</dbReference>
<name>A0A232ERB3_9HYME</name>
<dbReference type="EMBL" id="NNAY01002651">
    <property type="protein sequence ID" value="OXU20862.1"/>
    <property type="molecule type" value="Genomic_DNA"/>
</dbReference>
<evidence type="ECO:0000256" key="2">
    <source>
        <dbReference type="ARBA" id="ARBA00022741"/>
    </source>
</evidence>
<keyword evidence="3" id="KW-0067">ATP-binding</keyword>
<protein>
    <recommendedName>
        <fullName evidence="5">DNA mismatch repair proteins mutS family domain-containing protein</fullName>
    </recommendedName>
</protein>
<dbReference type="InterPro" id="IPR045076">
    <property type="entry name" value="MutS"/>
</dbReference>
<comment type="similarity">
    <text evidence="1">Belongs to the DNA mismatch repair MutS family.</text>
</comment>
<evidence type="ECO:0000256" key="1">
    <source>
        <dbReference type="ARBA" id="ARBA00006271"/>
    </source>
</evidence>
<feature type="domain" description="DNA mismatch repair proteins mutS family" evidence="5">
    <location>
        <begin position="77"/>
        <end position="173"/>
    </location>
</feature>
<dbReference type="GO" id="GO:0140664">
    <property type="term" value="F:ATP-dependent DNA damage sensor activity"/>
    <property type="evidence" value="ECO:0007669"/>
    <property type="project" value="InterPro"/>
</dbReference>
<accession>A0A232ERB3</accession>
<feature type="non-terminal residue" evidence="6">
    <location>
        <position position="173"/>
    </location>
</feature>
<dbReference type="SUPFAM" id="SSF52540">
    <property type="entry name" value="P-loop containing nucleoside triphosphate hydrolases"/>
    <property type="match status" value="1"/>
</dbReference>
<dbReference type="AlphaFoldDB" id="A0A232ERB3"/>
<dbReference type="InterPro" id="IPR027417">
    <property type="entry name" value="P-loop_NTPase"/>
</dbReference>
<dbReference type="SMART" id="SM00534">
    <property type="entry name" value="MUTSac"/>
    <property type="match status" value="1"/>
</dbReference>
<gene>
    <name evidence="6" type="ORF">TSAR_007168</name>
</gene>
<evidence type="ECO:0000256" key="3">
    <source>
        <dbReference type="ARBA" id="ARBA00022840"/>
    </source>
</evidence>
<evidence type="ECO:0000259" key="5">
    <source>
        <dbReference type="SMART" id="SM00534"/>
    </source>
</evidence>
<sequence>MKLALYMNFHIETIYESLQKCAELDALISLFQIAKNNNYVKPHIVKERKIAIKCGRHPLLEQTHTFIPNDTYSESTSNLLKIIMGPSSCGKSTYVQQVALIIFLAHIGSYVPANQAVIGLVSQIYSKFFICESSSLESSSFLQDIRQTSIAINCLNRNAFIIIDEFGKGTSEI</sequence>
<proteinExistence type="inferred from homology"/>
<dbReference type="GO" id="GO:0005524">
    <property type="term" value="F:ATP binding"/>
    <property type="evidence" value="ECO:0007669"/>
    <property type="project" value="UniProtKB-KW"/>
</dbReference>
<dbReference type="GO" id="GO:0005634">
    <property type="term" value="C:nucleus"/>
    <property type="evidence" value="ECO:0007669"/>
    <property type="project" value="TreeGrafter"/>
</dbReference>
<evidence type="ECO:0000256" key="4">
    <source>
        <dbReference type="ARBA" id="ARBA00023125"/>
    </source>
</evidence>
<dbReference type="STRING" id="543379.A0A232ERB3"/>
<organism evidence="6 7">
    <name type="scientific">Trichomalopsis sarcophagae</name>
    <dbReference type="NCBI Taxonomy" id="543379"/>
    <lineage>
        <taxon>Eukaryota</taxon>
        <taxon>Metazoa</taxon>
        <taxon>Ecdysozoa</taxon>
        <taxon>Arthropoda</taxon>
        <taxon>Hexapoda</taxon>
        <taxon>Insecta</taxon>
        <taxon>Pterygota</taxon>
        <taxon>Neoptera</taxon>
        <taxon>Endopterygota</taxon>
        <taxon>Hymenoptera</taxon>
        <taxon>Apocrita</taxon>
        <taxon>Proctotrupomorpha</taxon>
        <taxon>Chalcidoidea</taxon>
        <taxon>Pteromalidae</taxon>
        <taxon>Pteromalinae</taxon>
        <taxon>Trichomalopsis</taxon>
    </lineage>
</organism>
<keyword evidence="7" id="KW-1185">Reference proteome</keyword>
<evidence type="ECO:0000313" key="6">
    <source>
        <dbReference type="EMBL" id="OXU20862.1"/>
    </source>
</evidence>
<dbReference type="Gene3D" id="3.40.50.300">
    <property type="entry name" value="P-loop containing nucleotide triphosphate hydrolases"/>
    <property type="match status" value="1"/>
</dbReference>